<protein>
    <submittedName>
        <fullName evidence="1">Uncharacterized protein</fullName>
    </submittedName>
</protein>
<sequence length="67" mass="7406">MKFVIHAPNVHQGGGRTLLLALLEELRTLDADCVAVLDERLKLSAEFSSEIAVLRVKPTVIGRFFAE</sequence>
<dbReference type="EMBL" id="JADJUC010000013">
    <property type="protein sequence ID" value="MBK8524693.1"/>
    <property type="molecule type" value="Genomic_DNA"/>
</dbReference>
<reference evidence="1" key="1">
    <citation type="submission" date="2020-10" db="EMBL/GenBank/DDBJ databases">
        <title>Connecting structure to function with the recovery of over 1000 high-quality activated sludge metagenome-assembled genomes encoding full-length rRNA genes using long-read sequencing.</title>
        <authorList>
            <person name="Singleton C.M."/>
            <person name="Petriglieri F."/>
            <person name="Kristensen J.M."/>
            <person name="Kirkegaard R.H."/>
            <person name="Michaelsen T.Y."/>
            <person name="Andersen M.H."/>
            <person name="Karst S.M."/>
            <person name="Dueholm M.S."/>
            <person name="Nielsen P.H."/>
            <person name="Albertsen M."/>
        </authorList>
    </citation>
    <scope>NUCLEOTIDE SEQUENCE</scope>
    <source>
        <strain evidence="1">Hirt_18-Q3-R61-65_BATAC.395</strain>
    </source>
</reference>
<evidence type="ECO:0000313" key="1">
    <source>
        <dbReference type="EMBL" id="MBK8524693.1"/>
    </source>
</evidence>
<comment type="caution">
    <text evidence="1">The sequence shown here is derived from an EMBL/GenBank/DDBJ whole genome shotgun (WGS) entry which is preliminary data.</text>
</comment>
<gene>
    <name evidence="1" type="ORF">IPL58_11725</name>
</gene>
<evidence type="ECO:0000313" key="2">
    <source>
        <dbReference type="Proteomes" id="UP000886689"/>
    </source>
</evidence>
<accession>A0A9D7K372</accession>
<proteinExistence type="predicted"/>
<name>A0A9D7K372_9PROT</name>
<dbReference type="Proteomes" id="UP000886689">
    <property type="component" value="Unassembled WGS sequence"/>
</dbReference>
<dbReference type="AlphaFoldDB" id="A0A9D7K372"/>
<organism evidence="1 2">
    <name type="scientific">Candidatus Proximibacter danicus</name>
    <dbReference type="NCBI Taxonomy" id="2954365"/>
    <lineage>
        <taxon>Bacteria</taxon>
        <taxon>Pseudomonadati</taxon>
        <taxon>Pseudomonadota</taxon>
        <taxon>Betaproteobacteria</taxon>
        <taxon>Candidatus Proximibacter</taxon>
    </lineage>
</organism>